<dbReference type="GO" id="GO:0017171">
    <property type="term" value="F:serine hydrolase activity"/>
    <property type="evidence" value="ECO:0007669"/>
    <property type="project" value="TreeGrafter"/>
</dbReference>
<dbReference type="Gene3D" id="3.40.50.1820">
    <property type="entry name" value="alpha/beta hydrolase"/>
    <property type="match status" value="1"/>
</dbReference>
<dbReference type="SUPFAM" id="SSF53474">
    <property type="entry name" value="alpha/beta-Hydrolases"/>
    <property type="match status" value="1"/>
</dbReference>
<evidence type="ECO:0000313" key="3">
    <source>
        <dbReference type="Proteomes" id="UP000094527"/>
    </source>
</evidence>
<sequence>MLGSIQMDIKPIIPVLDKKKYRWIGWDAPGHGRSRPPNRPFLPPGYGCGYEYDVKYATELLKILEIDCYTIVSWSGGAITGIRMAHSFPDQVSSLVTWGGWGFVGTAIKNLLKSFQRQGINGIPESRRVELTEMYGEKLLQDMWDGATDEVIAMSETDVYQDGGSFEEVIKNVKCPALVIHGTKDAFFPVSYAHHLNSTFRNSRLHIVKNGTHNLHLRQTDEFVKCIEGFIDSCLHTDQLKLQPNTSFM</sequence>
<gene>
    <name evidence="2" type="ORF">Ocin01_16246</name>
</gene>
<keyword evidence="3" id="KW-1185">Reference proteome</keyword>
<proteinExistence type="predicted"/>
<keyword evidence="2" id="KW-0378">Hydrolase</keyword>
<dbReference type="OMA" id="YGENDII"/>
<dbReference type="OrthoDB" id="19657at2759"/>
<dbReference type="Proteomes" id="UP000094527">
    <property type="component" value="Unassembled WGS sequence"/>
</dbReference>
<dbReference type="PRINTS" id="PR00111">
    <property type="entry name" value="ABHYDROLASE"/>
</dbReference>
<dbReference type="Pfam" id="PF00561">
    <property type="entry name" value="Abhydrolase_1"/>
    <property type="match status" value="1"/>
</dbReference>
<evidence type="ECO:0000313" key="2">
    <source>
        <dbReference type="EMBL" id="ODM90434.1"/>
    </source>
</evidence>
<accession>A0A1D2MC19</accession>
<feature type="domain" description="AB hydrolase-1" evidence="1">
    <location>
        <begin position="2"/>
        <end position="217"/>
    </location>
</feature>
<comment type="caution">
    <text evidence="2">The sequence shown here is derived from an EMBL/GenBank/DDBJ whole genome shotgun (WGS) entry which is preliminary data.</text>
</comment>
<dbReference type="InterPro" id="IPR000073">
    <property type="entry name" value="AB_hydrolase_1"/>
</dbReference>
<dbReference type="AlphaFoldDB" id="A0A1D2MC19"/>
<dbReference type="InterPro" id="IPR029058">
    <property type="entry name" value="AB_hydrolase_fold"/>
</dbReference>
<dbReference type="PANTHER" id="PTHR46331">
    <property type="entry name" value="VALACYCLOVIR HYDROLASE"/>
    <property type="match status" value="1"/>
</dbReference>
<name>A0A1D2MC19_ORCCI</name>
<protein>
    <submittedName>
        <fullName evidence="2">Valacyclovir hydrolase</fullName>
    </submittedName>
</protein>
<dbReference type="STRING" id="48709.A0A1D2MC19"/>
<dbReference type="PANTHER" id="PTHR46331:SF2">
    <property type="entry name" value="VALACYCLOVIR HYDROLASE"/>
    <property type="match status" value="1"/>
</dbReference>
<organism evidence="2 3">
    <name type="scientific">Orchesella cincta</name>
    <name type="common">Springtail</name>
    <name type="synonym">Podura cincta</name>
    <dbReference type="NCBI Taxonomy" id="48709"/>
    <lineage>
        <taxon>Eukaryota</taxon>
        <taxon>Metazoa</taxon>
        <taxon>Ecdysozoa</taxon>
        <taxon>Arthropoda</taxon>
        <taxon>Hexapoda</taxon>
        <taxon>Collembola</taxon>
        <taxon>Entomobryomorpha</taxon>
        <taxon>Entomobryoidea</taxon>
        <taxon>Orchesellidae</taxon>
        <taxon>Orchesellinae</taxon>
        <taxon>Orchesella</taxon>
    </lineage>
</organism>
<reference evidence="2 3" key="1">
    <citation type="journal article" date="2016" name="Genome Biol. Evol.">
        <title>Gene Family Evolution Reflects Adaptation to Soil Environmental Stressors in the Genome of the Collembolan Orchesella cincta.</title>
        <authorList>
            <person name="Faddeeva-Vakhrusheva A."/>
            <person name="Derks M.F."/>
            <person name="Anvar S.Y."/>
            <person name="Agamennone V."/>
            <person name="Suring W."/>
            <person name="Smit S."/>
            <person name="van Straalen N.M."/>
            <person name="Roelofs D."/>
        </authorList>
    </citation>
    <scope>NUCLEOTIDE SEQUENCE [LARGE SCALE GENOMIC DNA]</scope>
    <source>
        <tissue evidence="2">Mixed pool</tissue>
    </source>
</reference>
<evidence type="ECO:0000259" key="1">
    <source>
        <dbReference type="Pfam" id="PF00561"/>
    </source>
</evidence>
<dbReference type="EMBL" id="LJIJ01001974">
    <property type="protein sequence ID" value="ODM90434.1"/>
    <property type="molecule type" value="Genomic_DNA"/>
</dbReference>